<gene>
    <name evidence="2" type="ORF">J7T54_005200</name>
</gene>
<keyword evidence="3" id="KW-1185">Reference proteome</keyword>
<evidence type="ECO:0000313" key="2">
    <source>
        <dbReference type="EMBL" id="KAI6779386.1"/>
    </source>
</evidence>
<accession>A0A9P9XXC2</accession>
<feature type="compositionally biased region" description="Polar residues" evidence="1">
    <location>
        <begin position="11"/>
        <end position="31"/>
    </location>
</feature>
<name>A0A9P9XXC2_9HYPO</name>
<sequence length="254" mass="27992">MHWASPHKTITGRNNFSMSKQSSQSAWQPTGTLDADAPPPYTEHEQPCATTAGNPLYVDPPKPYLDKASLHIADHLEDAIAKFNESIQVEPQGSKIEAVFLPKAAFGDGWVLPRATLVDTLKPGAQASAMGHQRRLFHVRTFLDENDTDLGPHGEVQGQGNGSCSSSATEFDGWGRWDAARNKSSSNELWFTSRELATALVEYLRHGSMGSRYLDVDPRTRGLDVEDVTLRRQTPMGLYESKAGFAIVIEGRRL</sequence>
<evidence type="ECO:0000256" key="1">
    <source>
        <dbReference type="SAM" id="MobiDB-lite"/>
    </source>
</evidence>
<dbReference type="AlphaFoldDB" id="A0A9P9XXC2"/>
<feature type="region of interest" description="Disordered" evidence="1">
    <location>
        <begin position="1"/>
        <end position="55"/>
    </location>
</feature>
<dbReference type="GeneID" id="75831685"/>
<comment type="caution">
    <text evidence="2">The sequence shown here is derived from an EMBL/GenBank/DDBJ whole genome shotgun (WGS) entry which is preliminary data.</text>
</comment>
<protein>
    <submittedName>
        <fullName evidence="2">Uncharacterized protein</fullName>
    </submittedName>
</protein>
<reference evidence="2" key="1">
    <citation type="journal article" date="2021" name="J Fungi (Basel)">
        <title>Genomic and Metabolomic Analyses of the Marine Fungus Emericellopsis cladophorae: Insights into Saltwater Adaptability Mechanisms and Its Biosynthetic Potential.</title>
        <authorList>
            <person name="Goncalves M.F.M."/>
            <person name="Hilario S."/>
            <person name="Van de Peer Y."/>
            <person name="Esteves A.C."/>
            <person name="Alves A."/>
        </authorList>
    </citation>
    <scope>NUCLEOTIDE SEQUENCE</scope>
    <source>
        <strain evidence="2">MUM 19.33</strain>
    </source>
</reference>
<proteinExistence type="predicted"/>
<dbReference type="Proteomes" id="UP001055219">
    <property type="component" value="Unassembled WGS sequence"/>
</dbReference>
<dbReference type="EMBL" id="JAGIXG020000047">
    <property type="protein sequence ID" value="KAI6779386.1"/>
    <property type="molecule type" value="Genomic_DNA"/>
</dbReference>
<dbReference type="RefSeq" id="XP_051360242.1">
    <property type="nucleotide sequence ID" value="XM_051508627.1"/>
</dbReference>
<organism evidence="2 3">
    <name type="scientific">Emericellopsis cladophorae</name>
    <dbReference type="NCBI Taxonomy" id="2686198"/>
    <lineage>
        <taxon>Eukaryota</taxon>
        <taxon>Fungi</taxon>
        <taxon>Dikarya</taxon>
        <taxon>Ascomycota</taxon>
        <taxon>Pezizomycotina</taxon>
        <taxon>Sordariomycetes</taxon>
        <taxon>Hypocreomycetidae</taxon>
        <taxon>Hypocreales</taxon>
        <taxon>Bionectriaceae</taxon>
        <taxon>Emericellopsis</taxon>
    </lineage>
</organism>
<evidence type="ECO:0000313" key="3">
    <source>
        <dbReference type="Proteomes" id="UP001055219"/>
    </source>
</evidence>
<reference evidence="2" key="2">
    <citation type="submission" date="2022-07" db="EMBL/GenBank/DDBJ databases">
        <authorList>
            <person name="Goncalves M.F.M."/>
            <person name="Hilario S."/>
            <person name="Van De Peer Y."/>
            <person name="Esteves A.C."/>
            <person name="Alves A."/>
        </authorList>
    </citation>
    <scope>NUCLEOTIDE SEQUENCE</scope>
    <source>
        <strain evidence="2">MUM 19.33</strain>
    </source>
</reference>